<proteinExistence type="predicted"/>
<feature type="compositionally biased region" description="Gly residues" evidence="1">
    <location>
        <begin position="179"/>
        <end position="188"/>
    </location>
</feature>
<reference evidence="2" key="2">
    <citation type="submission" date="2022-01" db="EMBL/GenBank/DDBJ databases">
        <authorList>
            <person name="Yamashiro T."/>
            <person name="Shiraishi A."/>
            <person name="Satake H."/>
            <person name="Nakayama K."/>
        </authorList>
    </citation>
    <scope>NUCLEOTIDE SEQUENCE</scope>
</reference>
<evidence type="ECO:0000313" key="2">
    <source>
        <dbReference type="EMBL" id="GJS58258.1"/>
    </source>
</evidence>
<accession>A0ABQ4WZ99</accession>
<feature type="region of interest" description="Disordered" evidence="1">
    <location>
        <begin position="66"/>
        <end position="93"/>
    </location>
</feature>
<reference evidence="2" key="1">
    <citation type="journal article" date="2022" name="Int. J. Mol. Sci.">
        <title>Draft Genome of Tanacetum Coccineum: Genomic Comparison of Closely Related Tanacetum-Family Plants.</title>
        <authorList>
            <person name="Yamashiro T."/>
            <person name="Shiraishi A."/>
            <person name="Nakayama K."/>
            <person name="Satake H."/>
        </authorList>
    </citation>
    <scope>NUCLEOTIDE SEQUENCE</scope>
</reference>
<feature type="region of interest" description="Disordered" evidence="1">
    <location>
        <begin position="248"/>
        <end position="271"/>
    </location>
</feature>
<dbReference type="CDD" id="cd09272">
    <property type="entry name" value="RNase_HI_RT_Ty1"/>
    <property type="match status" value="1"/>
</dbReference>
<evidence type="ECO:0000313" key="3">
    <source>
        <dbReference type="Proteomes" id="UP001151760"/>
    </source>
</evidence>
<comment type="caution">
    <text evidence="2">The sequence shown here is derived from an EMBL/GenBank/DDBJ whole genome shotgun (WGS) entry which is preliminary data.</text>
</comment>
<evidence type="ECO:0000256" key="1">
    <source>
        <dbReference type="SAM" id="MobiDB-lite"/>
    </source>
</evidence>
<protein>
    <submittedName>
        <fullName evidence="2">Uncharacterized protein</fullName>
    </submittedName>
</protein>
<feature type="region of interest" description="Disordered" evidence="1">
    <location>
        <begin position="1"/>
        <end position="22"/>
    </location>
</feature>
<sequence>MGTWGGDGEEGGEVGREGIGVGRGMFGRGGEFSLGSGDGWGSGWRSGGKGSFGSGVGGIVGRGRGNRGGWGVDREKGEVIGEGDGGSGMDMDCGGWVDMREGWTGERRWGEEVIDSGGGGRNSGWGQEGSWGFGRKWMEMEGRGDGGKEGTLVGGNMEDIGHDMGGRKGEGEGVRRVGMGRGGLGGNERTGEEGGLEKWEEGWGVDGRIGRKGEIYVGGSGGGRLEGRGRVVSERGGKEEAIFGVRRQGSAEVMEDGSSRTDVGSGGDWWRKEGGMLGERELGRKVGWRGEEERGKGMVGFGIWRRKGGFWELEDGPNIGTGGWKGVERMRVEGGWGGEDGGGREDGWGCVGCVEGRLDKEGLEWGGWYTLGSAQFLGDKLVSWSSKKQKSTSISTTEAEYIAMSGCLPLHFATIIVSTPVSTLTLNHFFIREQVEKGVVKLYFMMTDYQLADIFTKALPRERFKFLLQRLGMKSMSLETLKCLQEGEEEEVKVQPVFQMRKNHVAKKEEIMADVNVNAPAEQASACTDDQILPRIRWVPIGKSNCYLDVERSQNEQWFDLTKDTLGDALQITPVDTNNAFSSLPTPDALIKFVNDMGYPKVVRHLSDVVNNDMFQPWRALTTIINLCLTRKTSRFERPRAPVLQILWGIVNRAHIDYAERIKHKFHPRPGSLLHLSNEEPILGHRKFSAKGTKGEVFGIPISNDLIIDDIRGAVPENDRLVDERLTAKEVEEEILRNFTRHVTGLLSIDGQAGPNPGDVAASQPPSSHVVHAGPDLKHMDLEASDTSIQPNPKQMDDEFTTTAYPNVQET</sequence>
<feature type="compositionally biased region" description="Polar residues" evidence="1">
    <location>
        <begin position="801"/>
        <end position="811"/>
    </location>
</feature>
<keyword evidence="3" id="KW-1185">Reference proteome</keyword>
<feature type="region of interest" description="Disordered" evidence="1">
    <location>
        <begin position="159"/>
        <end position="195"/>
    </location>
</feature>
<feature type="region of interest" description="Disordered" evidence="1">
    <location>
        <begin position="748"/>
        <end position="811"/>
    </location>
</feature>
<dbReference type="EMBL" id="BQNB010009066">
    <property type="protein sequence ID" value="GJS58258.1"/>
    <property type="molecule type" value="Genomic_DNA"/>
</dbReference>
<dbReference type="Proteomes" id="UP001151760">
    <property type="component" value="Unassembled WGS sequence"/>
</dbReference>
<feature type="compositionally biased region" description="Basic and acidic residues" evidence="1">
    <location>
        <begin position="159"/>
        <end position="175"/>
    </location>
</feature>
<gene>
    <name evidence="2" type="ORF">Tco_0653042</name>
</gene>
<organism evidence="2 3">
    <name type="scientific">Tanacetum coccineum</name>
    <dbReference type="NCBI Taxonomy" id="301880"/>
    <lineage>
        <taxon>Eukaryota</taxon>
        <taxon>Viridiplantae</taxon>
        <taxon>Streptophyta</taxon>
        <taxon>Embryophyta</taxon>
        <taxon>Tracheophyta</taxon>
        <taxon>Spermatophyta</taxon>
        <taxon>Magnoliopsida</taxon>
        <taxon>eudicotyledons</taxon>
        <taxon>Gunneridae</taxon>
        <taxon>Pentapetalae</taxon>
        <taxon>asterids</taxon>
        <taxon>campanulids</taxon>
        <taxon>Asterales</taxon>
        <taxon>Asteraceae</taxon>
        <taxon>Asteroideae</taxon>
        <taxon>Anthemideae</taxon>
        <taxon>Anthemidinae</taxon>
        <taxon>Tanacetum</taxon>
    </lineage>
</organism>
<name>A0ABQ4WZ99_9ASTR</name>